<protein>
    <submittedName>
        <fullName evidence="1">Uncharacterized protein</fullName>
    </submittedName>
</protein>
<keyword evidence="2" id="KW-1185">Reference proteome</keyword>
<accession>A0AAJ5C323</accession>
<gene>
    <name evidence="1" type="ORF">MEPE_00814</name>
</gene>
<proteinExistence type="predicted"/>
<evidence type="ECO:0000313" key="2">
    <source>
        <dbReference type="Proteomes" id="UP001294444"/>
    </source>
</evidence>
<organism evidence="1 2">
    <name type="scientific">Melanopsichium pennsylvanicum</name>
    <dbReference type="NCBI Taxonomy" id="63383"/>
    <lineage>
        <taxon>Eukaryota</taxon>
        <taxon>Fungi</taxon>
        <taxon>Dikarya</taxon>
        <taxon>Basidiomycota</taxon>
        <taxon>Ustilaginomycotina</taxon>
        <taxon>Ustilaginomycetes</taxon>
        <taxon>Ustilaginales</taxon>
        <taxon>Ustilaginaceae</taxon>
        <taxon>Melanopsichium</taxon>
    </lineage>
</organism>
<dbReference type="Proteomes" id="UP001294444">
    <property type="component" value="Unassembled WGS sequence"/>
</dbReference>
<dbReference type="AlphaFoldDB" id="A0AAJ5C323"/>
<dbReference type="EMBL" id="OAPG01000001">
    <property type="protein sequence ID" value="SNX82108.1"/>
    <property type="molecule type" value="Genomic_DNA"/>
</dbReference>
<name>A0AAJ5C323_9BASI</name>
<comment type="caution">
    <text evidence="1">The sequence shown here is derived from an EMBL/GenBank/DDBJ whole genome shotgun (WGS) entry which is preliminary data.</text>
</comment>
<sequence>MAMQPSQLSQPACRDLVDQNVRSRFQHLGRSERRSRKALYCCPSACYRDEDRSTARLSKASVDSILGIGRHRRACKRPITSRRSNLSAWTPYNDDNIILRQGTSRRDSFW</sequence>
<evidence type="ECO:0000313" key="1">
    <source>
        <dbReference type="EMBL" id="SNX82108.1"/>
    </source>
</evidence>
<reference evidence="1" key="1">
    <citation type="submission" date="2023-10" db="EMBL/GenBank/DDBJ databases">
        <authorList>
            <person name="Guldener U."/>
        </authorList>
    </citation>
    <scope>NUCLEOTIDE SEQUENCE</scope>
    <source>
        <strain evidence="1">Mp4</strain>
    </source>
</reference>